<organism evidence="3 4">
    <name type="scientific">Cyprinus carpio</name>
    <name type="common">Common carp</name>
    <dbReference type="NCBI Taxonomy" id="7962"/>
    <lineage>
        <taxon>Eukaryota</taxon>
        <taxon>Metazoa</taxon>
        <taxon>Chordata</taxon>
        <taxon>Craniata</taxon>
        <taxon>Vertebrata</taxon>
        <taxon>Euteleostomi</taxon>
        <taxon>Actinopterygii</taxon>
        <taxon>Neopterygii</taxon>
        <taxon>Teleostei</taxon>
        <taxon>Ostariophysi</taxon>
        <taxon>Cypriniformes</taxon>
        <taxon>Cyprinidae</taxon>
        <taxon>Cyprininae</taxon>
        <taxon>Cyprinus</taxon>
    </lineage>
</organism>
<dbReference type="AlphaFoldDB" id="A0A8C1J7V8"/>
<dbReference type="SMART" id="SM00471">
    <property type="entry name" value="HDc"/>
    <property type="match status" value="1"/>
</dbReference>
<dbReference type="Pfam" id="PF01966">
    <property type="entry name" value="HD"/>
    <property type="match status" value="1"/>
</dbReference>
<sequence>MSASEGTKDVKGRKITEDLQNNSLDFSKDIMKIFNDPIHGKIELHPLLVKIIDTPQFQRLRHLKQLGALSLVYPGGTHTRFEHSLGVAYLAGCLVKTLDINQPELNITPGDMLCVQIAGLCHDLGHGPLSHLFDGKFIASTRPGYQWKHEKGSIDLFRNLVEDNGLREEMENYGLNPGEDLRFIEELIMGVEASVAMWPENRARPENKSFLYEIVANKQNGVDVDKWDYLARDAYHLGIQNSFDYQCLLKSARVCEVEIGQRNVQSVRITEKVCELGGEARKQHFPLKDNRVCEIELEKKNVRRLTICFRDKVADDIYDMFYTRYTLHRQALQHKVGFVIDERMKDVLVEADGHLQISAAIDNMAKYTRLTDDIFEEIRHSSEPGLNGAKAILDKIAHRCLPKFVGEARLKESRREPENHVKDMCRDNNLNAQHFQIYDLDMGFGIVGGNLLDNVYFYNKRDLNTAFSIQSYQVSSLKPVKFHERLVRVYCTDMDQRDAEWHFREWCRINRQIIDYHEPVSNNDNPEPEVILQMKVFNDPIHGQIKLHPLLVKIIDTPQFQRLRHIKQLGGAYLVYPGATHTRFENSIGYDYLKKKKKKKKKKIKG</sequence>
<keyword evidence="4" id="KW-1185">Reference proteome</keyword>
<evidence type="ECO:0000313" key="3">
    <source>
        <dbReference type="Ensembl" id="ENSCCRP00010027931.1"/>
    </source>
</evidence>
<accession>A0A8C1J7V8</accession>
<evidence type="ECO:0000313" key="4">
    <source>
        <dbReference type="Proteomes" id="UP000694427"/>
    </source>
</evidence>
<dbReference type="PANTHER" id="PTHR11373:SF4">
    <property type="entry name" value="DEOXYNUCLEOSIDE TRIPHOSPHATE TRIPHOSPHOHYDROLASE SAMHD1"/>
    <property type="match status" value="1"/>
</dbReference>
<reference evidence="3" key="2">
    <citation type="submission" date="2025-09" db="UniProtKB">
        <authorList>
            <consortium name="Ensembl"/>
        </authorList>
    </citation>
    <scope>IDENTIFICATION</scope>
</reference>
<dbReference type="PANTHER" id="PTHR11373">
    <property type="entry name" value="DEOXYNUCLEOSIDE TRIPHOSPHATE TRIPHOSPHOHYDROLASE"/>
    <property type="match status" value="1"/>
</dbReference>
<dbReference type="GO" id="GO:0045088">
    <property type="term" value="P:regulation of innate immune response"/>
    <property type="evidence" value="ECO:0007669"/>
    <property type="project" value="TreeGrafter"/>
</dbReference>
<reference evidence="3" key="1">
    <citation type="submission" date="2025-08" db="UniProtKB">
        <authorList>
            <consortium name="Ensembl"/>
        </authorList>
    </citation>
    <scope>IDENTIFICATION</scope>
</reference>
<proteinExistence type="inferred from homology"/>
<dbReference type="InterPro" id="IPR003607">
    <property type="entry name" value="HD/PDEase_dom"/>
</dbReference>
<dbReference type="Gene3D" id="1.10.3210.10">
    <property type="entry name" value="Hypothetical protein af1432"/>
    <property type="match status" value="2"/>
</dbReference>
<dbReference type="PROSITE" id="PS51831">
    <property type="entry name" value="HD"/>
    <property type="match status" value="1"/>
</dbReference>
<comment type="similarity">
    <text evidence="1">Belongs to the SAMHD1 family.</text>
</comment>
<name>A0A8C1J7V8_CYPCA</name>
<dbReference type="InterPro" id="IPR006674">
    <property type="entry name" value="HD_domain"/>
</dbReference>
<evidence type="ECO:0000259" key="2">
    <source>
        <dbReference type="PROSITE" id="PS51831"/>
    </source>
</evidence>
<dbReference type="Ensembl" id="ENSCCRT00010030628.1">
    <property type="protein sequence ID" value="ENSCCRP00010027931.1"/>
    <property type="gene ID" value="ENSCCRG00010011924.1"/>
</dbReference>
<dbReference type="InterPro" id="IPR050135">
    <property type="entry name" value="dGTPase-like"/>
</dbReference>
<dbReference type="GO" id="GO:0051607">
    <property type="term" value="P:defense response to virus"/>
    <property type="evidence" value="ECO:0007669"/>
    <property type="project" value="TreeGrafter"/>
</dbReference>
<dbReference type="GO" id="GO:0006203">
    <property type="term" value="P:dGTP catabolic process"/>
    <property type="evidence" value="ECO:0007669"/>
    <property type="project" value="TreeGrafter"/>
</dbReference>
<dbReference type="CDD" id="cd00077">
    <property type="entry name" value="HDc"/>
    <property type="match status" value="1"/>
</dbReference>
<feature type="domain" description="HD" evidence="2">
    <location>
        <begin position="80"/>
        <end position="230"/>
    </location>
</feature>
<evidence type="ECO:0000256" key="1">
    <source>
        <dbReference type="ARBA" id="ARBA00005776"/>
    </source>
</evidence>
<dbReference type="SUPFAM" id="SSF109604">
    <property type="entry name" value="HD-domain/PDEase-like"/>
    <property type="match status" value="2"/>
</dbReference>
<dbReference type="Proteomes" id="UP000694427">
    <property type="component" value="Unplaced"/>
</dbReference>
<protein>
    <recommendedName>
        <fullName evidence="2">HD domain-containing protein</fullName>
    </recommendedName>
</protein>
<dbReference type="GO" id="GO:0008832">
    <property type="term" value="F:dGTPase activity"/>
    <property type="evidence" value="ECO:0007669"/>
    <property type="project" value="TreeGrafter"/>
</dbReference>
<dbReference type="GO" id="GO:0005634">
    <property type="term" value="C:nucleus"/>
    <property type="evidence" value="ECO:0007669"/>
    <property type="project" value="TreeGrafter"/>
</dbReference>
<dbReference type="Gene3D" id="3.30.70.2760">
    <property type="match status" value="1"/>
</dbReference>